<dbReference type="AlphaFoldDB" id="A0A7S1ASJ0"/>
<protein>
    <submittedName>
        <fullName evidence="2">Uncharacterized protein</fullName>
    </submittedName>
</protein>
<evidence type="ECO:0000313" key="2">
    <source>
        <dbReference type="EMBL" id="CAD8863559.1"/>
    </source>
</evidence>
<proteinExistence type="predicted"/>
<accession>A0A7S1ASJ0</accession>
<dbReference type="EMBL" id="HBFQ01053239">
    <property type="protein sequence ID" value="CAD8863559.1"/>
    <property type="molecule type" value="Transcribed_RNA"/>
</dbReference>
<gene>
    <name evidence="2" type="ORF">NSCI0253_LOCUS37914</name>
</gene>
<evidence type="ECO:0000256" key="1">
    <source>
        <dbReference type="SAM" id="SignalP"/>
    </source>
</evidence>
<sequence>MVCTTASICVYGALALAVCSLTGCGGGGDCTWSDVCGYSGTAQGVGSSTSCCKSFKTMTEDTCATPDLPTLEAHICAVEQDCQSYPSLQEALAELESAYDCLDMVHGQGVTNSSASRSAKVLQEAIMETLDKQVKTVIISESLATTETPDEALLEGTVVV</sequence>
<name>A0A7S1ASJ0_NOCSC</name>
<feature type="chain" id="PRO_5031259601" evidence="1">
    <location>
        <begin position="16"/>
        <end position="160"/>
    </location>
</feature>
<feature type="signal peptide" evidence="1">
    <location>
        <begin position="1"/>
        <end position="15"/>
    </location>
</feature>
<keyword evidence="1" id="KW-0732">Signal</keyword>
<organism evidence="2">
    <name type="scientific">Noctiluca scintillans</name>
    <name type="common">Sea sparkle</name>
    <name type="synonym">Red tide dinoflagellate</name>
    <dbReference type="NCBI Taxonomy" id="2966"/>
    <lineage>
        <taxon>Eukaryota</taxon>
        <taxon>Sar</taxon>
        <taxon>Alveolata</taxon>
        <taxon>Dinophyceae</taxon>
        <taxon>Noctilucales</taxon>
        <taxon>Noctilucaceae</taxon>
        <taxon>Noctiluca</taxon>
    </lineage>
</organism>
<reference evidence="2" key="1">
    <citation type="submission" date="2021-01" db="EMBL/GenBank/DDBJ databases">
        <authorList>
            <person name="Corre E."/>
            <person name="Pelletier E."/>
            <person name="Niang G."/>
            <person name="Scheremetjew M."/>
            <person name="Finn R."/>
            <person name="Kale V."/>
            <person name="Holt S."/>
            <person name="Cochrane G."/>
            <person name="Meng A."/>
            <person name="Brown T."/>
            <person name="Cohen L."/>
        </authorList>
    </citation>
    <scope>NUCLEOTIDE SEQUENCE</scope>
</reference>